<dbReference type="HOGENOM" id="CLU_144600_0_0_5"/>
<name>Q218U2_RHOPB</name>
<accession>Q218U2</accession>
<dbReference type="AlphaFoldDB" id="Q218U2"/>
<gene>
    <name evidence="1" type="ordered locus">RPC_1532</name>
</gene>
<organism evidence="1">
    <name type="scientific">Rhodopseudomonas palustris (strain BisB18)</name>
    <dbReference type="NCBI Taxonomy" id="316056"/>
    <lineage>
        <taxon>Bacteria</taxon>
        <taxon>Pseudomonadati</taxon>
        <taxon>Pseudomonadota</taxon>
        <taxon>Alphaproteobacteria</taxon>
        <taxon>Hyphomicrobiales</taxon>
        <taxon>Nitrobacteraceae</taxon>
        <taxon>Rhodopseudomonas</taxon>
    </lineage>
</organism>
<dbReference type="RefSeq" id="WP_011471999.1">
    <property type="nucleotide sequence ID" value="NC_007925.1"/>
</dbReference>
<dbReference type="KEGG" id="rpc:RPC_1532"/>
<proteinExistence type="predicted"/>
<dbReference type="EMBL" id="CP000301">
    <property type="protein sequence ID" value="ABD87094.1"/>
    <property type="molecule type" value="Genomic_DNA"/>
</dbReference>
<reference evidence="1" key="1">
    <citation type="submission" date="2006-03" db="EMBL/GenBank/DDBJ databases">
        <title>Complete sequence of Rhodopseudomonas palustris BisB18.</title>
        <authorList>
            <consortium name="US DOE Joint Genome Institute"/>
            <person name="Copeland A."/>
            <person name="Lucas S."/>
            <person name="Lapidus A."/>
            <person name="Barry K."/>
            <person name="Detter J.C."/>
            <person name="Glavina del Rio T."/>
            <person name="Hammon N."/>
            <person name="Israni S."/>
            <person name="Dalin E."/>
            <person name="Tice H."/>
            <person name="Pitluck S."/>
            <person name="Chain P."/>
            <person name="Malfatti S."/>
            <person name="Shin M."/>
            <person name="Vergez L."/>
            <person name="Schmutz J."/>
            <person name="Larimer F."/>
            <person name="Land M."/>
            <person name="Hauser L."/>
            <person name="Pelletier D.A."/>
            <person name="Kyrpides N."/>
            <person name="Anderson I."/>
            <person name="Oda Y."/>
            <person name="Harwood C.S."/>
            <person name="Richardson P."/>
        </authorList>
    </citation>
    <scope>NUCLEOTIDE SEQUENCE [LARGE SCALE GENOMIC DNA]</scope>
    <source>
        <strain evidence="1">BisB18</strain>
    </source>
</reference>
<dbReference type="OrthoDB" id="8447058at2"/>
<protein>
    <submittedName>
        <fullName evidence="1">Uncharacterized protein</fullName>
    </submittedName>
</protein>
<sequence>MPSFKLPLSGDVVQNISPWTALMSPIGNQFGLINITLGQSSAPQVEQEVLSDIGSYGKQLGKIGDALIVLLAHLPADTRLSHDERKVIDALDDMLQKIADVKAKHNRAAHRPRRIASAA</sequence>
<evidence type="ECO:0000313" key="1">
    <source>
        <dbReference type="EMBL" id="ABD87094.1"/>
    </source>
</evidence>
<dbReference type="eggNOG" id="ENOG5032TN6">
    <property type="taxonomic scope" value="Bacteria"/>
</dbReference>